<name>A0ACB8EGF2_9SAUR</name>
<organism evidence="1 2">
    <name type="scientific">Sphaerodactylus townsendi</name>
    <dbReference type="NCBI Taxonomy" id="933632"/>
    <lineage>
        <taxon>Eukaryota</taxon>
        <taxon>Metazoa</taxon>
        <taxon>Chordata</taxon>
        <taxon>Craniata</taxon>
        <taxon>Vertebrata</taxon>
        <taxon>Euteleostomi</taxon>
        <taxon>Lepidosauria</taxon>
        <taxon>Squamata</taxon>
        <taxon>Bifurcata</taxon>
        <taxon>Gekkota</taxon>
        <taxon>Sphaerodactylidae</taxon>
        <taxon>Sphaerodactylus</taxon>
    </lineage>
</organism>
<keyword evidence="2" id="KW-1185">Reference proteome</keyword>
<dbReference type="Proteomes" id="UP000827872">
    <property type="component" value="Linkage Group LG03"/>
</dbReference>
<reference evidence="1" key="1">
    <citation type="submission" date="2021-08" db="EMBL/GenBank/DDBJ databases">
        <title>The first chromosome-level gecko genome reveals the dynamic sex chromosomes of Neotropical dwarf geckos (Sphaerodactylidae: Sphaerodactylus).</title>
        <authorList>
            <person name="Pinto B.J."/>
            <person name="Keating S.E."/>
            <person name="Gamble T."/>
        </authorList>
    </citation>
    <scope>NUCLEOTIDE SEQUENCE</scope>
    <source>
        <strain evidence="1">TG3544</strain>
    </source>
</reference>
<gene>
    <name evidence="1" type="ORF">K3G42_007457</name>
</gene>
<accession>A0ACB8EGF2</accession>
<proteinExistence type="predicted"/>
<evidence type="ECO:0000313" key="1">
    <source>
        <dbReference type="EMBL" id="KAH7991580.1"/>
    </source>
</evidence>
<evidence type="ECO:0000313" key="2">
    <source>
        <dbReference type="Proteomes" id="UP000827872"/>
    </source>
</evidence>
<sequence>MNIWRATGCRPLSETKPPPKRGRAEPCHKTMAGSSTRIPNMPLGVWWCWQGCHSTFQHREGRKSSKPPPALSFGGKIKSPQRQGGAVHVQLLTFYIVYKPLAVETESNYRIYSCISRPV</sequence>
<comment type="caution">
    <text evidence="1">The sequence shown here is derived from an EMBL/GenBank/DDBJ whole genome shotgun (WGS) entry which is preliminary data.</text>
</comment>
<protein>
    <submittedName>
        <fullName evidence="1">Uncharacterized protein</fullName>
    </submittedName>
</protein>
<dbReference type="EMBL" id="CM037616">
    <property type="protein sequence ID" value="KAH7991580.1"/>
    <property type="molecule type" value="Genomic_DNA"/>
</dbReference>